<protein>
    <submittedName>
        <fullName evidence="1">Uncharacterized protein</fullName>
    </submittedName>
</protein>
<dbReference type="SUPFAM" id="SSF52540">
    <property type="entry name" value="P-loop containing nucleoside triphosphate hydrolases"/>
    <property type="match status" value="1"/>
</dbReference>
<dbReference type="OrthoDB" id="7889077at2"/>
<dbReference type="AlphaFoldDB" id="A0A4R2ISI2"/>
<gene>
    <name evidence="1" type="ORF">EV646_10491</name>
</gene>
<organism evidence="1 2">
    <name type="scientific">Kribbella antiqua</name>
    <dbReference type="NCBI Taxonomy" id="2512217"/>
    <lineage>
        <taxon>Bacteria</taxon>
        <taxon>Bacillati</taxon>
        <taxon>Actinomycetota</taxon>
        <taxon>Actinomycetes</taxon>
        <taxon>Propionibacteriales</taxon>
        <taxon>Kribbellaceae</taxon>
        <taxon>Kribbella</taxon>
    </lineage>
</organism>
<dbReference type="RefSeq" id="WP_132148019.1">
    <property type="nucleotide sequence ID" value="NZ_SLWR01000004.1"/>
</dbReference>
<evidence type="ECO:0000313" key="1">
    <source>
        <dbReference type="EMBL" id="TCO48274.1"/>
    </source>
</evidence>
<dbReference type="InterPro" id="IPR027417">
    <property type="entry name" value="P-loop_NTPase"/>
</dbReference>
<dbReference type="Proteomes" id="UP000295573">
    <property type="component" value="Unassembled WGS sequence"/>
</dbReference>
<dbReference type="Gene3D" id="3.40.50.300">
    <property type="entry name" value="P-loop containing nucleotide triphosphate hydrolases"/>
    <property type="match status" value="1"/>
</dbReference>
<name>A0A4R2ISI2_9ACTN</name>
<reference evidence="1 2" key="1">
    <citation type="journal article" date="2015" name="Stand. Genomic Sci.">
        <title>Genomic Encyclopedia of Bacterial and Archaeal Type Strains, Phase III: the genomes of soil and plant-associated and newly described type strains.</title>
        <authorList>
            <person name="Whitman W.B."/>
            <person name="Woyke T."/>
            <person name="Klenk H.P."/>
            <person name="Zhou Y."/>
            <person name="Lilburn T.G."/>
            <person name="Beck B.J."/>
            <person name="De Vos P."/>
            <person name="Vandamme P."/>
            <person name="Eisen J.A."/>
            <person name="Garrity G."/>
            <person name="Hugenholtz P."/>
            <person name="Kyrpides N.C."/>
        </authorList>
    </citation>
    <scope>NUCLEOTIDE SEQUENCE [LARGE SCALE GENOMIC DNA]</scope>
    <source>
        <strain evidence="1 2">VKM Ac-2541</strain>
    </source>
</reference>
<sequence>MTVPQALLLSGGGGVGKTTIAQAIGRLLTSRRQLTGVLDLDAVAQFGPPQPADGFRFHDRLKIRNLAAVWTTYREAGAQFMVVSGHVESPELRAAYTSALTDCDVQMVRLLTPADLIAERTRTTRGPDWSLEAALAEAANHQPIQDFTVTNDRVPAEVAGDIVRTAGWSD</sequence>
<comment type="caution">
    <text evidence="1">The sequence shown here is derived from an EMBL/GenBank/DDBJ whole genome shotgun (WGS) entry which is preliminary data.</text>
</comment>
<keyword evidence="2" id="KW-1185">Reference proteome</keyword>
<accession>A0A4R2ISI2</accession>
<dbReference type="EMBL" id="SLWR01000004">
    <property type="protein sequence ID" value="TCO48274.1"/>
    <property type="molecule type" value="Genomic_DNA"/>
</dbReference>
<evidence type="ECO:0000313" key="2">
    <source>
        <dbReference type="Proteomes" id="UP000295573"/>
    </source>
</evidence>
<proteinExistence type="predicted"/>